<comment type="similarity">
    <text evidence="2 13">Belongs to the type III secretion exporter family.</text>
</comment>
<dbReference type="RefSeq" id="WP_279242611.1">
    <property type="nucleotide sequence ID" value="NZ_CP036501.1"/>
</dbReference>
<feature type="transmembrane region" description="Helical" evidence="13">
    <location>
        <begin position="34"/>
        <end position="58"/>
    </location>
</feature>
<evidence type="ECO:0000256" key="8">
    <source>
        <dbReference type="ARBA" id="ARBA00022927"/>
    </source>
</evidence>
<keyword evidence="4 13" id="KW-0813">Transport</keyword>
<dbReference type="InterPro" id="IPR006135">
    <property type="entry name" value="T3SS_substrate_exporter"/>
</dbReference>
<keyword evidence="5 13" id="KW-1003">Cell membrane</keyword>
<keyword evidence="15" id="KW-0969">Cilium</keyword>
<evidence type="ECO:0000256" key="2">
    <source>
        <dbReference type="ARBA" id="ARBA00010690"/>
    </source>
</evidence>
<comment type="function">
    <text evidence="12 13">Required for formation of the rod structure in the basal body of the flagellar apparatus. Together with FliI and FliH, may constitute the export apparatus of flagellin.</text>
</comment>
<keyword evidence="11 13" id="KW-1006">Bacterial flagellum protein export</keyword>
<evidence type="ECO:0000256" key="11">
    <source>
        <dbReference type="ARBA" id="ARBA00023225"/>
    </source>
</evidence>
<reference evidence="15 16" key="1">
    <citation type="submission" date="2019-02" db="EMBL/GenBank/DDBJ databases">
        <title>Halieaceae_genomes.</title>
        <authorList>
            <person name="Li S.-H."/>
        </authorList>
    </citation>
    <scope>NUCLEOTIDE SEQUENCE [LARGE SCALE GENOMIC DNA]</scope>
    <source>
        <strain evidence="15 16">JH123</strain>
    </source>
</reference>
<evidence type="ECO:0000256" key="5">
    <source>
        <dbReference type="ARBA" id="ARBA00022475"/>
    </source>
</evidence>
<dbReference type="PANTHER" id="PTHR30531:SF12">
    <property type="entry name" value="FLAGELLAR BIOSYNTHETIC PROTEIN FLHB"/>
    <property type="match status" value="1"/>
</dbReference>
<evidence type="ECO:0000256" key="12">
    <source>
        <dbReference type="ARBA" id="ARBA00025078"/>
    </source>
</evidence>
<dbReference type="EMBL" id="CP036501">
    <property type="protein sequence ID" value="UZP73815.1"/>
    <property type="molecule type" value="Genomic_DNA"/>
</dbReference>
<sequence length="376" mass="40926">MAEEQQGQERTEEPTAKRLNEARKKGQVARSRELNTLLVMLASAVALWLLSGTAMSGLTDIMSTALSPEGDVLKTPELIPAHLSHALISALILITPFLLITVVAALAGPAVMGGLLFSPEAVAFKLEKLDPIKGLGRVFSTKGLIELVKALLKFFLVLGVAVLVYKAMEREVMALITFDVMEGIARSGSIIMLALVLLSATLVLIAAIDVPFQLWSHNKQMKMTKQEIKDEGKETDGRPEVKARVRQLQQEASQRRMLQDVPDADVVITNPTHYSVALKYDSDGSGAPRVVAKGQDLIALKIRSIAIEHDVAIYEEPPLARALHGTTEIGDEIPGPLFLAVARVLAYVFHLKKASPTDYIPRPEAAELPSEFAAYR</sequence>
<evidence type="ECO:0000256" key="6">
    <source>
        <dbReference type="ARBA" id="ARBA00022692"/>
    </source>
</evidence>
<feature type="region of interest" description="Disordered" evidence="14">
    <location>
        <begin position="1"/>
        <end position="25"/>
    </location>
</feature>
<feature type="transmembrane region" description="Helical" evidence="13">
    <location>
        <begin position="188"/>
        <end position="215"/>
    </location>
</feature>
<feature type="compositionally biased region" description="Basic and acidic residues" evidence="14">
    <location>
        <begin position="7"/>
        <end position="24"/>
    </location>
</feature>
<keyword evidence="6 13" id="KW-0812">Transmembrane</keyword>
<keyword evidence="15" id="KW-0966">Cell projection</keyword>
<evidence type="ECO:0000256" key="1">
    <source>
        <dbReference type="ARBA" id="ARBA00004651"/>
    </source>
</evidence>
<keyword evidence="10 13" id="KW-0472">Membrane</keyword>
<feature type="transmembrane region" description="Helical" evidence="13">
    <location>
        <begin position="86"/>
        <end position="107"/>
    </location>
</feature>
<dbReference type="InterPro" id="IPR029025">
    <property type="entry name" value="T3SS_substrate_exporter_C"/>
</dbReference>
<evidence type="ECO:0000256" key="10">
    <source>
        <dbReference type="ARBA" id="ARBA00023136"/>
    </source>
</evidence>
<gene>
    <name evidence="13 15" type="primary">flhB</name>
    <name evidence="15" type="ORF">E0F26_03230</name>
</gene>
<comment type="subcellular location">
    <subcellularLocation>
        <location evidence="1">Cell membrane</location>
        <topology evidence="1">Multi-pass membrane protein</topology>
    </subcellularLocation>
</comment>
<dbReference type="Gene3D" id="6.10.250.2080">
    <property type="match status" value="1"/>
</dbReference>
<evidence type="ECO:0000256" key="3">
    <source>
        <dbReference type="ARBA" id="ARBA00021622"/>
    </source>
</evidence>
<name>A0ABY6Q4A4_9GAMM</name>
<keyword evidence="8 13" id="KW-0653">Protein transport</keyword>
<evidence type="ECO:0000313" key="16">
    <source>
        <dbReference type="Proteomes" id="UP001317963"/>
    </source>
</evidence>
<dbReference type="SUPFAM" id="SSF160544">
    <property type="entry name" value="EscU C-terminal domain-like"/>
    <property type="match status" value="1"/>
</dbReference>
<evidence type="ECO:0000313" key="15">
    <source>
        <dbReference type="EMBL" id="UZP73815.1"/>
    </source>
</evidence>
<accession>A0ABY6Q4A4</accession>
<dbReference type="PANTHER" id="PTHR30531">
    <property type="entry name" value="FLAGELLAR BIOSYNTHETIC PROTEIN FLHB"/>
    <property type="match status" value="1"/>
</dbReference>
<keyword evidence="16" id="KW-1185">Reference proteome</keyword>
<evidence type="ECO:0000256" key="4">
    <source>
        <dbReference type="ARBA" id="ARBA00022448"/>
    </source>
</evidence>
<proteinExistence type="inferred from homology"/>
<evidence type="ECO:0000256" key="7">
    <source>
        <dbReference type="ARBA" id="ARBA00022795"/>
    </source>
</evidence>
<organism evidence="15 16">
    <name type="scientific">Candidatus Paraluminiphilus aquimaris</name>
    <dbReference type="NCBI Taxonomy" id="2518994"/>
    <lineage>
        <taxon>Bacteria</taxon>
        <taxon>Pseudomonadati</taxon>
        <taxon>Pseudomonadota</taxon>
        <taxon>Gammaproteobacteria</taxon>
        <taxon>Cellvibrionales</taxon>
        <taxon>Halieaceae</taxon>
        <taxon>Candidatus Paraluminiphilus</taxon>
    </lineage>
</organism>
<protein>
    <recommendedName>
        <fullName evidence="3 13">Flagellar biosynthetic protein FlhB</fullName>
    </recommendedName>
</protein>
<keyword evidence="7 13" id="KW-1005">Bacterial flagellum biogenesis</keyword>
<dbReference type="NCBIfam" id="TIGR00328">
    <property type="entry name" value="flhB"/>
    <property type="match status" value="1"/>
</dbReference>
<dbReference type="Proteomes" id="UP001317963">
    <property type="component" value="Chromosome"/>
</dbReference>
<keyword evidence="9 13" id="KW-1133">Transmembrane helix</keyword>
<dbReference type="Gene3D" id="3.40.1690.10">
    <property type="entry name" value="secretion proteins EscU"/>
    <property type="match status" value="1"/>
</dbReference>
<dbReference type="InterPro" id="IPR006136">
    <property type="entry name" value="FlhB"/>
</dbReference>
<feature type="transmembrane region" description="Helical" evidence="13">
    <location>
        <begin position="150"/>
        <end position="168"/>
    </location>
</feature>
<evidence type="ECO:0000256" key="14">
    <source>
        <dbReference type="SAM" id="MobiDB-lite"/>
    </source>
</evidence>
<dbReference type="PRINTS" id="PR00950">
    <property type="entry name" value="TYPE3IMSPROT"/>
</dbReference>
<keyword evidence="15" id="KW-0282">Flagellum</keyword>
<dbReference type="Pfam" id="PF01312">
    <property type="entry name" value="Bac_export_2"/>
    <property type="match status" value="1"/>
</dbReference>
<evidence type="ECO:0000256" key="9">
    <source>
        <dbReference type="ARBA" id="ARBA00022989"/>
    </source>
</evidence>
<evidence type="ECO:0000256" key="13">
    <source>
        <dbReference type="RuleBase" id="RU364091"/>
    </source>
</evidence>